<evidence type="ECO:0000256" key="4">
    <source>
        <dbReference type="ARBA" id="ARBA00022723"/>
    </source>
</evidence>
<dbReference type="PROSITE" id="PS00723">
    <property type="entry name" value="POLYPRENYL_SYNTHASE_1"/>
    <property type="match status" value="1"/>
</dbReference>
<dbReference type="SFLD" id="SFLDG01017">
    <property type="entry name" value="Polyprenyl_Transferase_Like"/>
    <property type="match status" value="1"/>
</dbReference>
<protein>
    <submittedName>
        <fullName evidence="8">Polyprenyl synthetase family protein</fullName>
    </submittedName>
</protein>
<proteinExistence type="inferred from homology"/>
<dbReference type="SFLD" id="SFLDS00005">
    <property type="entry name" value="Isoprenoid_Synthase_Type_I"/>
    <property type="match status" value="1"/>
</dbReference>
<dbReference type="SUPFAM" id="SSF48576">
    <property type="entry name" value="Terpenoid synthases"/>
    <property type="match status" value="1"/>
</dbReference>
<gene>
    <name evidence="8" type="ORF">FHP06_00840</name>
</gene>
<keyword evidence="7" id="KW-0175">Coiled coil</keyword>
<evidence type="ECO:0000256" key="3">
    <source>
        <dbReference type="ARBA" id="ARBA00022679"/>
    </source>
</evidence>
<dbReference type="GO" id="GO:0008299">
    <property type="term" value="P:isoprenoid biosynthetic process"/>
    <property type="evidence" value="ECO:0007669"/>
    <property type="project" value="InterPro"/>
</dbReference>
<dbReference type="OrthoDB" id="4497239at2"/>
<dbReference type="PANTHER" id="PTHR12001:SF85">
    <property type="entry name" value="SHORT CHAIN ISOPRENYL DIPHOSPHATE SYNTHASE"/>
    <property type="match status" value="1"/>
</dbReference>
<comment type="cofactor">
    <cofactor evidence="1">
        <name>Mg(2+)</name>
        <dbReference type="ChEBI" id="CHEBI:18420"/>
    </cofactor>
</comment>
<evidence type="ECO:0000256" key="1">
    <source>
        <dbReference type="ARBA" id="ARBA00001946"/>
    </source>
</evidence>
<evidence type="ECO:0000256" key="2">
    <source>
        <dbReference type="ARBA" id="ARBA00006706"/>
    </source>
</evidence>
<dbReference type="EMBL" id="VDUX01000001">
    <property type="protein sequence ID" value="TXL63313.1"/>
    <property type="molecule type" value="Genomic_DNA"/>
</dbReference>
<keyword evidence="4" id="KW-0479">Metal-binding</keyword>
<keyword evidence="3 6" id="KW-0808">Transferase</keyword>
<dbReference type="InterPro" id="IPR000092">
    <property type="entry name" value="Polyprenyl_synt"/>
</dbReference>
<evidence type="ECO:0000313" key="8">
    <source>
        <dbReference type="EMBL" id="TXL63313.1"/>
    </source>
</evidence>
<reference evidence="8 9" key="1">
    <citation type="submission" date="2019-06" db="EMBL/GenBank/DDBJ databases">
        <title>Aeromicrobium sp. nov., isolated from a maize field.</title>
        <authorList>
            <person name="Lin S.-Y."/>
            <person name="Tsai C.-F."/>
            <person name="Young C.-C."/>
        </authorList>
    </citation>
    <scope>NUCLEOTIDE SEQUENCE [LARGE SCALE GENOMIC DNA]</scope>
    <source>
        <strain evidence="8 9">CC-CFT486</strain>
    </source>
</reference>
<evidence type="ECO:0000256" key="5">
    <source>
        <dbReference type="ARBA" id="ARBA00022842"/>
    </source>
</evidence>
<dbReference type="Gene3D" id="1.10.600.10">
    <property type="entry name" value="Farnesyl Diphosphate Synthase"/>
    <property type="match status" value="1"/>
</dbReference>
<dbReference type="AlphaFoldDB" id="A0A5C8NS58"/>
<comment type="similarity">
    <text evidence="2 6">Belongs to the FPP/GGPP synthase family.</text>
</comment>
<dbReference type="GO" id="GO:0046872">
    <property type="term" value="F:metal ion binding"/>
    <property type="evidence" value="ECO:0007669"/>
    <property type="project" value="UniProtKB-KW"/>
</dbReference>
<dbReference type="InterPro" id="IPR008949">
    <property type="entry name" value="Isoprenoid_synthase_dom_sf"/>
</dbReference>
<comment type="caution">
    <text evidence="8">The sequence shown here is derived from an EMBL/GenBank/DDBJ whole genome shotgun (WGS) entry which is preliminary data.</text>
</comment>
<evidence type="ECO:0000313" key="9">
    <source>
        <dbReference type="Proteomes" id="UP000321571"/>
    </source>
</evidence>
<sequence>MVRLVATADDDAFRTRVDAALDAFVERQRTVLAGLGPDLHPFLDAAHDFVRGGKRLRPLFCRAGWLVAGGAADEPGLDRAAAALEWLQGSALVHDDLMDGSDTRRGRPSVHRAFEQVHRDAALAGDAVQHGASVAVLLGDLMLSWADEQFRTSDLPGTARALHYLDLCKSEVASGQYLDVLAQTRSSVDVETAMRVVRYKSAKYTVERPLHLGAALAGGSDELVAALSDVAIPLGEAFQLRDDVLGVFGDPEVTGKPAGDDLREGKRTVLVARAAELAEPGDRETLWRTLGTAEGVDELRELIRSTGALDAVEADIDRLERQADAALDALPAGSRHVLEPLLLTATRRTR</sequence>
<dbReference type="PANTHER" id="PTHR12001">
    <property type="entry name" value="GERANYLGERANYL PYROPHOSPHATE SYNTHASE"/>
    <property type="match status" value="1"/>
</dbReference>
<dbReference type="CDD" id="cd00685">
    <property type="entry name" value="Trans_IPPS_HT"/>
    <property type="match status" value="1"/>
</dbReference>
<accession>A0A5C8NS58</accession>
<name>A0A5C8NS58_9ACTN</name>
<organism evidence="8 9">
    <name type="scientific">Aeromicrobium terrae</name>
    <dbReference type="NCBI Taxonomy" id="2498846"/>
    <lineage>
        <taxon>Bacteria</taxon>
        <taxon>Bacillati</taxon>
        <taxon>Actinomycetota</taxon>
        <taxon>Actinomycetes</taxon>
        <taxon>Propionibacteriales</taxon>
        <taxon>Nocardioidaceae</taxon>
        <taxon>Aeromicrobium</taxon>
    </lineage>
</organism>
<keyword evidence="9" id="KW-1185">Reference proteome</keyword>
<dbReference type="GO" id="GO:0004659">
    <property type="term" value="F:prenyltransferase activity"/>
    <property type="evidence" value="ECO:0007669"/>
    <property type="project" value="InterPro"/>
</dbReference>
<feature type="coiled-coil region" evidence="7">
    <location>
        <begin position="302"/>
        <end position="329"/>
    </location>
</feature>
<evidence type="ECO:0000256" key="6">
    <source>
        <dbReference type="RuleBase" id="RU004466"/>
    </source>
</evidence>
<keyword evidence="5" id="KW-0460">Magnesium</keyword>
<dbReference type="InterPro" id="IPR033749">
    <property type="entry name" value="Polyprenyl_synt_CS"/>
</dbReference>
<dbReference type="Proteomes" id="UP000321571">
    <property type="component" value="Unassembled WGS sequence"/>
</dbReference>
<evidence type="ECO:0000256" key="7">
    <source>
        <dbReference type="SAM" id="Coils"/>
    </source>
</evidence>
<dbReference type="Pfam" id="PF00348">
    <property type="entry name" value="polyprenyl_synt"/>
    <property type="match status" value="1"/>
</dbReference>
<dbReference type="PROSITE" id="PS00444">
    <property type="entry name" value="POLYPRENYL_SYNTHASE_2"/>
    <property type="match status" value="1"/>
</dbReference>